<gene>
    <name evidence="2" type="ORF">AVEN_79437_1</name>
</gene>
<name>A0A4Y2I1L0_ARAVE</name>
<keyword evidence="3" id="KW-1185">Reference proteome</keyword>
<proteinExistence type="predicted"/>
<evidence type="ECO:0000313" key="3">
    <source>
        <dbReference type="Proteomes" id="UP000499080"/>
    </source>
</evidence>
<dbReference type="EMBL" id="BGPR01002334">
    <property type="protein sequence ID" value="GBM71784.1"/>
    <property type="molecule type" value="Genomic_DNA"/>
</dbReference>
<reference evidence="2 3" key="1">
    <citation type="journal article" date="2019" name="Sci. Rep.">
        <title>Orb-weaving spider Araneus ventricosus genome elucidates the spidroin gene catalogue.</title>
        <authorList>
            <person name="Kono N."/>
            <person name="Nakamura H."/>
            <person name="Ohtoshi R."/>
            <person name="Moran D.A.P."/>
            <person name="Shinohara A."/>
            <person name="Yoshida Y."/>
            <person name="Fujiwara M."/>
            <person name="Mori M."/>
            <person name="Tomita M."/>
            <person name="Arakawa K."/>
        </authorList>
    </citation>
    <scope>NUCLEOTIDE SEQUENCE [LARGE SCALE GENOMIC DNA]</scope>
</reference>
<organism evidence="2 3">
    <name type="scientific">Araneus ventricosus</name>
    <name type="common">Orbweaver spider</name>
    <name type="synonym">Epeira ventricosa</name>
    <dbReference type="NCBI Taxonomy" id="182803"/>
    <lineage>
        <taxon>Eukaryota</taxon>
        <taxon>Metazoa</taxon>
        <taxon>Ecdysozoa</taxon>
        <taxon>Arthropoda</taxon>
        <taxon>Chelicerata</taxon>
        <taxon>Arachnida</taxon>
        <taxon>Araneae</taxon>
        <taxon>Araneomorphae</taxon>
        <taxon>Entelegynae</taxon>
        <taxon>Araneoidea</taxon>
        <taxon>Araneidae</taxon>
        <taxon>Araneus</taxon>
    </lineage>
</organism>
<feature type="region of interest" description="Disordered" evidence="1">
    <location>
        <begin position="96"/>
        <end position="124"/>
    </location>
</feature>
<evidence type="ECO:0000313" key="2">
    <source>
        <dbReference type="EMBL" id="GBM71784.1"/>
    </source>
</evidence>
<protein>
    <submittedName>
        <fullName evidence="2">Uncharacterized protein</fullName>
    </submittedName>
</protein>
<dbReference type="Proteomes" id="UP000499080">
    <property type="component" value="Unassembled WGS sequence"/>
</dbReference>
<comment type="caution">
    <text evidence="2">The sequence shown here is derived from an EMBL/GenBank/DDBJ whole genome shotgun (WGS) entry which is preliminary data.</text>
</comment>
<dbReference type="OrthoDB" id="8044640at2759"/>
<feature type="compositionally biased region" description="Polar residues" evidence="1">
    <location>
        <begin position="112"/>
        <end position="124"/>
    </location>
</feature>
<accession>A0A4Y2I1L0</accession>
<evidence type="ECO:0000256" key="1">
    <source>
        <dbReference type="SAM" id="MobiDB-lite"/>
    </source>
</evidence>
<dbReference type="AlphaFoldDB" id="A0A4Y2I1L0"/>
<sequence length="124" mass="14253">MEDSPKELKKKRDIFMRREKEFKESLDNIFDIAHAEAFQLIKIEEDKVFLLGQRELGRVGCLGGIYSTACMPERTRTEGINPNGLGACRMRSIPSEYSNQKKTKETAFITEKNLQSRTPKPNDI</sequence>